<comment type="caution">
    <text evidence="1">The sequence shown here is derived from an EMBL/GenBank/DDBJ whole genome shotgun (WGS) entry which is preliminary data.</text>
</comment>
<dbReference type="EMBL" id="NMQE01000028">
    <property type="protein sequence ID" value="PMB27568.1"/>
    <property type="molecule type" value="Genomic_DNA"/>
</dbReference>
<dbReference type="Proteomes" id="UP000235081">
    <property type="component" value="Unassembled WGS sequence"/>
</dbReference>
<proteinExistence type="predicted"/>
<reference evidence="1 2" key="1">
    <citation type="submission" date="2017-07" db="EMBL/GenBank/DDBJ databases">
        <title>Genomes of Fischerella (Mastigocladus) sp. strains.</title>
        <authorList>
            <person name="Miller S.R."/>
        </authorList>
    </citation>
    <scope>NUCLEOTIDE SEQUENCE [LARGE SCALE GENOMIC DNA]</scope>
    <source>
        <strain evidence="1 2">CCMEE 5318</strain>
    </source>
</reference>
<sequence>MLKNLLSEAYKTAKQGLGGDKILAEKSTVEKRLECCANCDKFNASEKRCIICGCLMTVKANLEASSCPDEKW</sequence>
<protein>
    <submittedName>
        <fullName evidence="1">Uncharacterized protein</fullName>
    </submittedName>
</protein>
<dbReference type="AlphaFoldDB" id="A0A2N6LP83"/>
<organism evidence="1 2">
    <name type="scientific">Fischerella thermalis CCMEE 5318</name>
    <dbReference type="NCBI Taxonomy" id="2019666"/>
    <lineage>
        <taxon>Bacteria</taxon>
        <taxon>Bacillati</taxon>
        <taxon>Cyanobacteriota</taxon>
        <taxon>Cyanophyceae</taxon>
        <taxon>Nostocales</taxon>
        <taxon>Hapalosiphonaceae</taxon>
        <taxon>Fischerella</taxon>
    </lineage>
</organism>
<accession>A0A2N6LP83</accession>
<evidence type="ECO:0000313" key="2">
    <source>
        <dbReference type="Proteomes" id="UP000235081"/>
    </source>
</evidence>
<name>A0A2N6LP83_9CYAN</name>
<evidence type="ECO:0000313" key="1">
    <source>
        <dbReference type="EMBL" id="PMB27568.1"/>
    </source>
</evidence>
<gene>
    <name evidence="1" type="ORF">CEN46_01110</name>
</gene>